<dbReference type="EMBL" id="AP018817">
    <property type="protein sequence ID" value="BBF68815.1"/>
    <property type="molecule type" value="Genomic_DNA"/>
</dbReference>
<accession>A0ABM7G2I7</accession>
<feature type="region of interest" description="Disordered" evidence="1">
    <location>
        <begin position="109"/>
        <end position="140"/>
    </location>
</feature>
<evidence type="ECO:0000313" key="3">
    <source>
        <dbReference type="Proteomes" id="UP001059971"/>
    </source>
</evidence>
<feature type="compositionally biased region" description="Polar residues" evidence="1">
    <location>
        <begin position="122"/>
        <end position="132"/>
    </location>
</feature>
<reference evidence="2" key="1">
    <citation type="submission" date="2018-07" db="EMBL/GenBank/DDBJ databases">
        <title>Complete genome sequence of Sphingomonas bisphenolicum strain AO1, a bisphenol A degradative bacterium isolated from Japanese farm field.</title>
        <authorList>
            <person name="Murakami M."/>
            <person name="Koh M."/>
            <person name="Koba S."/>
            <person name="Matsumura Y."/>
        </authorList>
    </citation>
    <scope>NUCLEOTIDE SEQUENCE</scope>
    <source>
        <strain evidence="2">AO1</strain>
    </source>
</reference>
<proteinExistence type="predicted"/>
<dbReference type="RefSeq" id="WP_261936121.1">
    <property type="nucleotide sequence ID" value="NZ_AP018817.1"/>
</dbReference>
<organism evidence="2 3">
    <name type="scientific">Sphingomonas bisphenolicum</name>
    <dbReference type="NCBI Taxonomy" id="296544"/>
    <lineage>
        <taxon>Bacteria</taxon>
        <taxon>Pseudomonadati</taxon>
        <taxon>Pseudomonadota</taxon>
        <taxon>Alphaproteobacteria</taxon>
        <taxon>Sphingomonadales</taxon>
        <taxon>Sphingomonadaceae</taxon>
        <taxon>Sphingomonas</taxon>
    </lineage>
</organism>
<gene>
    <name evidence="2" type="ORF">SBA_ch1_10150</name>
</gene>
<feature type="compositionally biased region" description="Polar residues" evidence="1">
    <location>
        <begin position="1"/>
        <end position="22"/>
    </location>
</feature>
<sequence>MTQADNASARKTLSTRLGTSPKTLHRKAMAKAAAAPAPEGEGLEDMFPASPLDADVASAPGNAAPLPIATAVGQHAASQSDDSATVTDGVVAGDQQTAAAPAIDIIESSAAPKQADEPVATPPSTIVKNQSAPAAPAQLPTVSPWSEADERAYQAMAARRKAAGFQRRGRNVSAQQVILGAVTPNPGTVYATIAAIVGAAGNISRGELIDLMATATFSNVKAKPTDRNWCTAYIAGAARDGVLAWTDSGQILGEHSPEASNGADL</sequence>
<dbReference type="Proteomes" id="UP001059971">
    <property type="component" value="Chromosome 1"/>
</dbReference>
<feature type="region of interest" description="Disordered" evidence="1">
    <location>
        <begin position="1"/>
        <end position="65"/>
    </location>
</feature>
<name>A0ABM7G2I7_9SPHN</name>
<evidence type="ECO:0000256" key="1">
    <source>
        <dbReference type="SAM" id="MobiDB-lite"/>
    </source>
</evidence>
<protein>
    <submittedName>
        <fullName evidence="2">Uncharacterized protein</fullName>
    </submittedName>
</protein>
<evidence type="ECO:0000313" key="2">
    <source>
        <dbReference type="EMBL" id="BBF68815.1"/>
    </source>
</evidence>
<keyword evidence="3" id="KW-1185">Reference proteome</keyword>